<keyword evidence="2" id="KW-1185">Reference proteome</keyword>
<gene>
    <name evidence="1" type="ORF">SAMN06296427_107134</name>
</gene>
<sequence length="98" mass="11336">MKVQMDFPLEAVLEQALEIFEELPEDDGSTFGIVNETGTVIQFSKYNKFLWLVEIPDIPKNGTHQTFCNRHQCVRLIEELFAGADPFTLSEFKFESYL</sequence>
<name>A0A1W2BUT3_9FLAO</name>
<dbReference type="Proteomes" id="UP000192393">
    <property type="component" value="Unassembled WGS sequence"/>
</dbReference>
<evidence type="ECO:0000313" key="1">
    <source>
        <dbReference type="EMBL" id="SMC76362.1"/>
    </source>
</evidence>
<dbReference type="EMBL" id="FWXS01000007">
    <property type="protein sequence ID" value="SMC76362.1"/>
    <property type="molecule type" value="Genomic_DNA"/>
</dbReference>
<proteinExistence type="predicted"/>
<protein>
    <submittedName>
        <fullName evidence="1">Uncharacterized protein</fullName>
    </submittedName>
</protein>
<accession>A0A1W2BUT3</accession>
<dbReference type="AlphaFoldDB" id="A0A1W2BUT3"/>
<reference evidence="2" key="1">
    <citation type="submission" date="2017-04" db="EMBL/GenBank/DDBJ databases">
        <authorList>
            <person name="Varghese N."/>
            <person name="Submissions S."/>
        </authorList>
    </citation>
    <scope>NUCLEOTIDE SEQUENCE [LARGE SCALE GENOMIC DNA]</scope>
    <source>
        <strain evidence="2">CGMCC 1.12708</strain>
    </source>
</reference>
<evidence type="ECO:0000313" key="2">
    <source>
        <dbReference type="Proteomes" id="UP000192393"/>
    </source>
</evidence>
<dbReference type="STRING" id="1434700.SAMN06296427_107134"/>
<organism evidence="1 2">
    <name type="scientific">Moheibacter sediminis</name>
    <dbReference type="NCBI Taxonomy" id="1434700"/>
    <lineage>
        <taxon>Bacteria</taxon>
        <taxon>Pseudomonadati</taxon>
        <taxon>Bacteroidota</taxon>
        <taxon>Flavobacteriia</taxon>
        <taxon>Flavobacteriales</taxon>
        <taxon>Weeksellaceae</taxon>
        <taxon>Moheibacter</taxon>
    </lineage>
</organism>